<feature type="signal peptide" evidence="1">
    <location>
        <begin position="1"/>
        <end position="20"/>
    </location>
</feature>
<dbReference type="Proteomes" id="UP000295554">
    <property type="component" value="Unassembled WGS sequence"/>
</dbReference>
<feature type="chain" id="PRO_5020477613" description="DUF6351 domain-containing protein" evidence="1">
    <location>
        <begin position="21"/>
        <end position="778"/>
    </location>
</feature>
<protein>
    <recommendedName>
        <fullName evidence="2">DUF6351 domain-containing protein</fullName>
    </recommendedName>
</protein>
<evidence type="ECO:0000259" key="2">
    <source>
        <dbReference type="Pfam" id="PF19878"/>
    </source>
</evidence>
<dbReference type="InterPro" id="IPR045556">
    <property type="entry name" value="DUF6351"/>
</dbReference>
<evidence type="ECO:0000313" key="4">
    <source>
        <dbReference type="Proteomes" id="UP000295554"/>
    </source>
</evidence>
<evidence type="ECO:0000313" key="3">
    <source>
        <dbReference type="EMBL" id="TDG14244.1"/>
    </source>
</evidence>
<name>A0A4V6PIY1_9GAMM</name>
<keyword evidence="4" id="KW-1185">Reference proteome</keyword>
<gene>
    <name evidence="3" type="ORF">E2F43_10240</name>
</gene>
<evidence type="ECO:0000256" key="1">
    <source>
        <dbReference type="SAM" id="SignalP"/>
    </source>
</evidence>
<reference evidence="3 4" key="1">
    <citation type="submission" date="2019-03" db="EMBL/GenBank/DDBJ databases">
        <title>Seongchinamella monodicae gen. nov., sp. nov., a novel member of the Gammaproteobacteria isolated from a tidal mudflat of beach.</title>
        <authorList>
            <person name="Yang H.G."/>
            <person name="Kang J.W."/>
            <person name="Lee S.D."/>
        </authorList>
    </citation>
    <scope>NUCLEOTIDE SEQUENCE [LARGE SCALE GENOMIC DNA]</scope>
    <source>
        <strain evidence="3 4">GH4-78</strain>
    </source>
</reference>
<dbReference type="AlphaFoldDB" id="A0A4V6PIY1"/>
<keyword evidence="1" id="KW-0732">Signal</keyword>
<dbReference type="OrthoDB" id="3078806at2"/>
<comment type="caution">
    <text evidence="3">The sequence shown here is derived from an EMBL/GenBank/DDBJ whole genome shotgun (WGS) entry which is preliminary data.</text>
</comment>
<dbReference type="Pfam" id="PF19878">
    <property type="entry name" value="DUF6351"/>
    <property type="match status" value="1"/>
</dbReference>
<organism evidence="3 4">
    <name type="scientific">Seongchinamella unica</name>
    <dbReference type="NCBI Taxonomy" id="2547392"/>
    <lineage>
        <taxon>Bacteria</taxon>
        <taxon>Pseudomonadati</taxon>
        <taxon>Pseudomonadota</taxon>
        <taxon>Gammaproteobacteria</taxon>
        <taxon>Cellvibrionales</taxon>
        <taxon>Halieaceae</taxon>
        <taxon>Seongchinamella</taxon>
    </lineage>
</organism>
<proteinExistence type="predicted"/>
<sequence>MCRVLLTVGLAVVGSTGASAKAQGASNLQQSIRVVSSWADQVSGGDARIEVTTRGNAKQSRVEVLVNGEDQTDRFSTVGQKTLSGVISGLQSGLNTVTVNELRPKGKGKNTKIIHSESLELTNHPISGPIFSGEHQKAFVCTVQNHGLGQPIPDSTTNPAEDPGWPVYDEGGNLIGRSTTCQVEPTVVYRYRTTGGSWAELTPGERPADLATTTTIDGEEVDYIVRWERGVINRFIYSMAVLDSDPSPDYSPRGDDWNGRLLYYFQGGVAIGHTQGSPSTSRMLYDNALKLGYGVIYSTGTKTGTHYDLELGAETALMTKERFIEAYGTPLYTVSVGGSGGGIQQYVYGQNLGTRLIDAAIPQYSYPDMVTQTIHIGDCELLEYYMDLQSMMNPASPWATWSNRSWLIGLNADDYIGNPYTQAQGTDECVESWRGLSPLALNHLYGYESGIETINPISDVLAIQWTHWEDAVNIYGRGPDGYARSTFDNVGVQYGLQSMLEGKISPAEFLQVNTFVGGWKSQPEMVQETCPYYPQPGCFSGFSIPDQWDPWSIRNMNLYDGSGPAPRTEGSIEAMQAAYEKGHVFVGAIDIPIIDWRHYLEHVLDMHNSHQSFASRQRILNHDGDASNQVIWFTDARGVTSEFDQTPQALAVMDEWMANIRRHPNKGVARNKPARAVDSCFDSHGELIAAGDDVWSGVLDDNPQGSCTAAFPLYSTSRIISGNGIEGGVFKCALQSVDNAIANGVYGSWAPGPAEIAQLNAIFPDGVCDYTQPDMGRP</sequence>
<accession>A0A4V6PIY1</accession>
<feature type="domain" description="DUF6351" evidence="2">
    <location>
        <begin position="32"/>
        <end position="776"/>
    </location>
</feature>
<dbReference type="EMBL" id="SMSE01000002">
    <property type="protein sequence ID" value="TDG14244.1"/>
    <property type="molecule type" value="Genomic_DNA"/>
</dbReference>